<feature type="domain" description="SbsA Ig-like" evidence="2">
    <location>
        <begin position="145"/>
        <end position="245"/>
    </location>
</feature>
<reference evidence="3 4" key="1">
    <citation type="submission" date="2017-05" db="EMBL/GenBank/DDBJ databases">
        <authorList>
            <person name="Varghese N."/>
            <person name="Submissions S."/>
        </authorList>
    </citation>
    <scope>NUCLEOTIDE SEQUENCE [LARGE SCALE GENOMIC DNA]</scope>
    <source>
        <strain evidence="3 4">DSM 21985</strain>
    </source>
</reference>
<evidence type="ECO:0000313" key="3">
    <source>
        <dbReference type="EMBL" id="SMO71235.1"/>
    </source>
</evidence>
<dbReference type="Pfam" id="PF13205">
    <property type="entry name" value="Big_5"/>
    <property type="match status" value="6"/>
</dbReference>
<dbReference type="PROSITE" id="PS51257">
    <property type="entry name" value="PROKAR_LIPOPROTEIN"/>
    <property type="match status" value="1"/>
</dbReference>
<proteinExistence type="predicted"/>
<dbReference type="EMBL" id="FXTP01000008">
    <property type="protein sequence ID" value="SMO71235.1"/>
    <property type="molecule type" value="Genomic_DNA"/>
</dbReference>
<feature type="domain" description="SbsA Ig-like" evidence="2">
    <location>
        <begin position="252"/>
        <end position="355"/>
    </location>
</feature>
<feature type="domain" description="SbsA Ig-like" evidence="2">
    <location>
        <begin position="473"/>
        <end position="584"/>
    </location>
</feature>
<evidence type="ECO:0000313" key="4">
    <source>
        <dbReference type="Proteomes" id="UP000317557"/>
    </source>
</evidence>
<feature type="domain" description="SbsA Ig-like" evidence="2">
    <location>
        <begin position="362"/>
        <end position="465"/>
    </location>
</feature>
<name>A0A521DI20_9BACT</name>
<dbReference type="Gene3D" id="2.60.40.3710">
    <property type="match status" value="3"/>
</dbReference>
<keyword evidence="4" id="KW-1185">Reference proteome</keyword>
<sequence length="701" mass="75360">MNNRYEKVRKISGLIAIALLTLVSGCKDRSVGVEGYCPIVESTSPSDGASDVQTDAMVTVTFEEEINPETFDQEAFSLTSPNGEVSGTISYNEETQTVNFTPDSPLATGTNYTGTVDNTVEDPLGNQMLEEYVWNFTTETPDPGTPIIVSTTPGNGDTGIALNTEVSADFNMMMDASTISESSFTLTDGNDNAVDGTVEYSDSTAVFTPAASLENGTTYTASITTDVTSDEGTAIEDNYTWSFTTVEAGLQAPIVDFTDPADGDTGVALSSNISATFTEATDPRDIEADLFNVTFTIEGGGQEVEGVITYDGLTAEFEPNEDLVPGTTYNATVTTSVKGESNEEDMEVYEWSFTTVDEGLQAPIVDFTDPADGETSVALNTNISATFTNATDPRDIEADLFTVDFTVEGGGEQVDGVVTYDGLTAEFEPNEDLAPGTTYNATVTTGVKGESNEEDMEVYEWSFTTASIEGLQAPVVDFTDPVNGETNVALDKTISATFTPDTDPRALELSLISVEFVITNQSNGETITGDVFYDVDNLMAYFDPDEELEEGVIYEGQIITSVKGDNNATDTEIYGDDEEWVFATNGLQAPIVDFTDPVNGETNVATDKTISATFTPDTDPRMLELSLISAEFVITNQSTGETITGNVFYDVDELMAYFDPDEDLEPGTTYEGRVITSVIGDNNASDTEIYGDDEEWTFTTQ</sequence>
<evidence type="ECO:0000256" key="1">
    <source>
        <dbReference type="ARBA" id="ARBA00022729"/>
    </source>
</evidence>
<dbReference type="OrthoDB" id="2582440at2"/>
<feature type="domain" description="SbsA Ig-like" evidence="2">
    <location>
        <begin position="589"/>
        <end position="700"/>
    </location>
</feature>
<gene>
    <name evidence="3" type="ORF">SAMN06265219_108183</name>
</gene>
<keyword evidence="1" id="KW-0732">Signal</keyword>
<organism evidence="3 4">
    <name type="scientific">Gracilimonas mengyeensis</name>
    <dbReference type="NCBI Taxonomy" id="1302730"/>
    <lineage>
        <taxon>Bacteria</taxon>
        <taxon>Pseudomonadati</taxon>
        <taxon>Balneolota</taxon>
        <taxon>Balneolia</taxon>
        <taxon>Balneolales</taxon>
        <taxon>Balneolaceae</taxon>
        <taxon>Gracilimonas</taxon>
    </lineage>
</organism>
<dbReference type="AlphaFoldDB" id="A0A521DI20"/>
<evidence type="ECO:0000259" key="2">
    <source>
        <dbReference type="Pfam" id="PF13205"/>
    </source>
</evidence>
<dbReference type="Proteomes" id="UP000317557">
    <property type="component" value="Unassembled WGS sequence"/>
</dbReference>
<dbReference type="RefSeq" id="WP_142454639.1">
    <property type="nucleotide sequence ID" value="NZ_FXTP01000008.1"/>
</dbReference>
<feature type="domain" description="SbsA Ig-like" evidence="2">
    <location>
        <begin position="38"/>
        <end position="138"/>
    </location>
</feature>
<dbReference type="InterPro" id="IPR014755">
    <property type="entry name" value="Cu-Rt/internalin_Ig-like"/>
</dbReference>
<accession>A0A521DI20</accession>
<protein>
    <submittedName>
        <fullName evidence="3">Ig-like domain-containing protein</fullName>
    </submittedName>
</protein>
<dbReference type="InterPro" id="IPR032812">
    <property type="entry name" value="SbsA_Ig"/>
</dbReference>
<dbReference type="Gene3D" id="2.60.40.1220">
    <property type="match status" value="1"/>
</dbReference>